<dbReference type="Gene3D" id="3.30.70.100">
    <property type="match status" value="1"/>
</dbReference>
<gene>
    <name evidence="2" type="ORF">GTA51_14180</name>
</gene>
<dbReference type="EMBL" id="WVUD01000028">
    <property type="protein sequence ID" value="MYL84276.1"/>
    <property type="molecule type" value="Genomic_DNA"/>
</dbReference>
<dbReference type="Proteomes" id="UP000482487">
    <property type="component" value="Unassembled WGS sequence"/>
</dbReference>
<organism evidence="2 3">
    <name type="scientific">Solidesulfovibrio aerotolerans</name>
    <dbReference type="NCBI Taxonomy" id="295255"/>
    <lineage>
        <taxon>Bacteria</taxon>
        <taxon>Pseudomonadati</taxon>
        <taxon>Thermodesulfobacteriota</taxon>
        <taxon>Desulfovibrionia</taxon>
        <taxon>Desulfovibrionales</taxon>
        <taxon>Desulfovibrionaceae</taxon>
        <taxon>Solidesulfovibrio</taxon>
    </lineage>
</organism>
<reference evidence="2 3" key="1">
    <citation type="submission" date="2020-01" db="EMBL/GenBank/DDBJ databases">
        <title>Genome sequence of Desulfovibrio aerotolerans DSM 16695(T).</title>
        <authorList>
            <person name="Karnachuk O."/>
            <person name="Avakyan M."/>
            <person name="Mardanov A."/>
            <person name="Kadnikov V."/>
            <person name="Ravin N."/>
        </authorList>
    </citation>
    <scope>NUCLEOTIDE SEQUENCE [LARGE SCALE GENOMIC DNA]</scope>
    <source>
        <strain evidence="2 3">DSM 16695</strain>
    </source>
</reference>
<feature type="domain" description="Stress-response A/B barrel" evidence="1">
    <location>
        <begin position="2"/>
        <end position="100"/>
    </location>
</feature>
<dbReference type="Pfam" id="PF07876">
    <property type="entry name" value="Dabb"/>
    <property type="match status" value="1"/>
</dbReference>
<dbReference type="InterPro" id="IPR011008">
    <property type="entry name" value="Dimeric_a/b-barrel"/>
</dbReference>
<dbReference type="SUPFAM" id="SSF54909">
    <property type="entry name" value="Dimeric alpha+beta barrel"/>
    <property type="match status" value="1"/>
</dbReference>
<dbReference type="InterPro" id="IPR013097">
    <property type="entry name" value="Dabb"/>
</dbReference>
<keyword evidence="3" id="KW-1185">Reference proteome</keyword>
<evidence type="ECO:0000313" key="3">
    <source>
        <dbReference type="Proteomes" id="UP000482487"/>
    </source>
</evidence>
<name>A0A7C9NKU4_9BACT</name>
<evidence type="ECO:0000259" key="1">
    <source>
        <dbReference type="PROSITE" id="PS51502"/>
    </source>
</evidence>
<dbReference type="PANTHER" id="PTHR37832:SF1">
    <property type="entry name" value="STRESS-RESPONSE A_B BARREL DOMAIN-CONTAINING PROTEIN"/>
    <property type="match status" value="1"/>
</dbReference>
<protein>
    <submittedName>
        <fullName evidence="2">Dabb family protein</fullName>
    </submittedName>
</protein>
<comment type="caution">
    <text evidence="2">The sequence shown here is derived from an EMBL/GenBank/DDBJ whole genome shotgun (WGS) entry which is preliminary data.</text>
</comment>
<dbReference type="PANTHER" id="PTHR37832">
    <property type="entry name" value="BLL2683 PROTEIN"/>
    <property type="match status" value="1"/>
</dbReference>
<dbReference type="OrthoDB" id="9808130at2"/>
<evidence type="ECO:0000313" key="2">
    <source>
        <dbReference type="EMBL" id="MYL84276.1"/>
    </source>
</evidence>
<dbReference type="SMART" id="SM00886">
    <property type="entry name" value="Dabb"/>
    <property type="match status" value="1"/>
</dbReference>
<dbReference type="RefSeq" id="WP_160962146.1">
    <property type="nucleotide sequence ID" value="NZ_WVUD01000028.1"/>
</dbReference>
<dbReference type="PROSITE" id="PS51502">
    <property type="entry name" value="S_R_A_B_BARREL"/>
    <property type="match status" value="1"/>
</dbReference>
<proteinExistence type="predicted"/>
<accession>A0A7C9NKU4</accession>
<dbReference type="AlphaFoldDB" id="A0A7C9NKU4"/>
<sequence length="102" mass="11295">MITHIVMWTLKDTAEGNDKAANAAEMKARLLALPAKLPQVLDMRVAVGQELFASVPPTDIVLYTTFASKEDLSAYAGHPLHLEVVEFVKKIVSERRVVDFES</sequence>